<dbReference type="Proteomes" id="UP000290189">
    <property type="component" value="Unassembled WGS sequence"/>
</dbReference>
<reference evidence="1 3" key="1">
    <citation type="submission" date="2015-02" db="EMBL/GenBank/DDBJ databases">
        <authorList>
            <person name="Chooi Y.-H."/>
        </authorList>
    </citation>
    <scope>NUCLEOTIDE SEQUENCE [LARGE SCALE GENOMIC DNA]</scope>
    <source>
        <strain evidence="1">E3</strain>
    </source>
</reference>
<evidence type="ECO:0000313" key="3">
    <source>
        <dbReference type="Proteomes" id="UP000039324"/>
    </source>
</evidence>
<reference evidence="2 4" key="2">
    <citation type="submission" date="2018-03" db="EMBL/GenBank/DDBJ databases">
        <authorList>
            <person name="Fogelqvist J."/>
        </authorList>
    </citation>
    <scope>NUCLEOTIDE SEQUENCE [LARGE SCALE GENOMIC DNA]</scope>
</reference>
<name>A0A0G4J2X7_PLABS</name>
<evidence type="ECO:0008006" key="5">
    <source>
        <dbReference type="Google" id="ProtNLM"/>
    </source>
</evidence>
<accession>A0A0G4J2X7</accession>
<evidence type="ECO:0000313" key="1">
    <source>
        <dbReference type="EMBL" id="CEP01925.1"/>
    </source>
</evidence>
<geneLocation type="mitochondrion" evidence="2"/>
<protein>
    <recommendedName>
        <fullName evidence="5">SAM domain-containing protein</fullName>
    </recommendedName>
</protein>
<evidence type="ECO:0000313" key="2">
    <source>
        <dbReference type="EMBL" id="SPQ98788.1"/>
    </source>
</evidence>
<proteinExistence type="predicted"/>
<dbReference type="SUPFAM" id="SSF47769">
    <property type="entry name" value="SAM/Pointed domain"/>
    <property type="match status" value="1"/>
</dbReference>
<dbReference type="InterPro" id="IPR013761">
    <property type="entry name" value="SAM/pointed_sf"/>
</dbReference>
<organism evidence="1 3">
    <name type="scientific">Plasmodiophora brassicae</name>
    <name type="common">Clubroot disease agent</name>
    <dbReference type="NCBI Taxonomy" id="37360"/>
    <lineage>
        <taxon>Eukaryota</taxon>
        <taxon>Sar</taxon>
        <taxon>Rhizaria</taxon>
        <taxon>Endomyxa</taxon>
        <taxon>Phytomyxea</taxon>
        <taxon>Plasmodiophorida</taxon>
        <taxon>Plasmodiophoridae</taxon>
        <taxon>Plasmodiophora</taxon>
    </lineage>
</organism>
<gene>
    <name evidence="1" type="ORF">PBRA_002190</name>
    <name evidence="2" type="ORF">PLBR_LOCUS6003</name>
</gene>
<sequence length="303" mass="34418">MEEQFSAMLGAYDESRRMGPVPASITGCRPTLHEIDMPDFHGIEAGVIVTDRKVTRKDTMKVYMREYRRRQKSVLDNLPDSQKEILLEQQRTRVRERVRRHRQRKKLRAEGLSEDEVDRRLRETVPTVQQRRIKQPSLSNCHSNIPSLQQHMGSMDGLIGVSNFNIAPGQDPMSFLQLQQNLPVNNIDFAMGMGMAPLSQQETDPQETVAQQLKKSHPAPESQYLQRPPGSNVEGVAPQFWNAAQVSVFLENLNVENIFKNNIDGRTLLGLTAESLKGVPDHIQVPLLSAIDQLKKYTVGWSE</sequence>
<dbReference type="EMBL" id="OVEO01000010">
    <property type="protein sequence ID" value="SPQ98788.1"/>
    <property type="molecule type" value="Genomic_DNA"/>
</dbReference>
<dbReference type="Proteomes" id="UP000039324">
    <property type="component" value="Unassembled WGS sequence"/>
</dbReference>
<keyword evidence="3" id="KW-1185">Reference proteome</keyword>
<evidence type="ECO:0000313" key="4">
    <source>
        <dbReference type="Proteomes" id="UP000290189"/>
    </source>
</evidence>
<dbReference type="EMBL" id="CDSF01000122">
    <property type="protein sequence ID" value="CEP01925.1"/>
    <property type="molecule type" value="Genomic_DNA"/>
</dbReference>
<dbReference type="AlphaFoldDB" id="A0A0G4J2X7"/>
<keyword evidence="2" id="KW-0496">Mitochondrion</keyword>